<dbReference type="EMBL" id="UGHV01000001">
    <property type="protein sequence ID" value="STO96280.1"/>
    <property type="molecule type" value="Genomic_DNA"/>
</dbReference>
<gene>
    <name evidence="1" type="ORF">NCTC12410_00024</name>
    <name evidence="2" type="ORF">NCTC12410_00089</name>
</gene>
<evidence type="ECO:0000313" key="3">
    <source>
        <dbReference type="Proteomes" id="UP000254841"/>
    </source>
</evidence>
<dbReference type="Proteomes" id="UP000254841">
    <property type="component" value="Unassembled WGS sequence"/>
</dbReference>
<evidence type="ECO:0000313" key="2">
    <source>
        <dbReference type="EMBL" id="STO96280.1"/>
    </source>
</evidence>
<dbReference type="EMBL" id="UGHV01000001">
    <property type="protein sequence ID" value="STO96215.1"/>
    <property type="molecule type" value="Genomic_DNA"/>
</dbReference>
<dbReference type="OrthoDB" id="9814566at2"/>
<reference evidence="2 3" key="1">
    <citation type="submission" date="2018-06" db="EMBL/GenBank/DDBJ databases">
        <authorList>
            <consortium name="Pathogen Informatics"/>
            <person name="Doyle S."/>
        </authorList>
    </citation>
    <scope>NUCLEOTIDE SEQUENCE [LARGE SCALE GENOMIC DNA]</scope>
    <source>
        <strain evidence="2 3">NCTC12410</strain>
    </source>
</reference>
<name>A0A377J1D9_9HELI</name>
<sequence>MILIFDCPFCGRENEITTKLENEFDYLEQDEIKELRCECQECEKEVGLEMLLSIGEVDNGF</sequence>
<evidence type="ECO:0000313" key="1">
    <source>
        <dbReference type="EMBL" id="STO96215.1"/>
    </source>
</evidence>
<dbReference type="AlphaFoldDB" id="A0A377J1D9"/>
<dbReference type="RefSeq" id="WP_115010595.1">
    <property type="nucleotide sequence ID" value="NZ_UGHV01000001.1"/>
</dbReference>
<protein>
    <recommendedName>
        <fullName evidence="4">CPXCG motif-containing cysteine-rich protein</fullName>
    </recommendedName>
</protein>
<proteinExistence type="predicted"/>
<evidence type="ECO:0008006" key="4">
    <source>
        <dbReference type="Google" id="ProtNLM"/>
    </source>
</evidence>
<organism evidence="2 3">
    <name type="scientific">Helicobacter canis</name>
    <dbReference type="NCBI Taxonomy" id="29419"/>
    <lineage>
        <taxon>Bacteria</taxon>
        <taxon>Pseudomonadati</taxon>
        <taxon>Campylobacterota</taxon>
        <taxon>Epsilonproteobacteria</taxon>
        <taxon>Campylobacterales</taxon>
        <taxon>Helicobacteraceae</taxon>
        <taxon>Helicobacter</taxon>
    </lineage>
</organism>
<accession>A0A377J1D9</accession>